<sequence>MTRLFATVPIRRGAANGRVQEANIKNRNSHPDNVNQRKKIVEKVLPSGVFRKSPTCFLYVGQFLAKSMVKVRHRAPISSSLSISRARSPADWARALRRRDREYLRSIRSAVFTVSNSNSSKPSLALRHAFLVNLSKSKSKSPSLKARTVCVCVGVGVALTGKCREEIRRRPRNCVPSPGSHATAVAIISQFAISLLSRHNQRWPLWLWGRRKG</sequence>
<protein>
    <submittedName>
        <fullName evidence="1">Uncharacterized protein</fullName>
    </submittedName>
</protein>
<name>A0A2P2KT83_RHIMU</name>
<accession>A0A2P2KT83</accession>
<proteinExistence type="predicted"/>
<evidence type="ECO:0000313" key="1">
    <source>
        <dbReference type="EMBL" id="MBX08941.1"/>
    </source>
</evidence>
<organism evidence="1">
    <name type="scientific">Rhizophora mucronata</name>
    <name type="common">Asiatic mangrove</name>
    <dbReference type="NCBI Taxonomy" id="61149"/>
    <lineage>
        <taxon>Eukaryota</taxon>
        <taxon>Viridiplantae</taxon>
        <taxon>Streptophyta</taxon>
        <taxon>Embryophyta</taxon>
        <taxon>Tracheophyta</taxon>
        <taxon>Spermatophyta</taxon>
        <taxon>Magnoliopsida</taxon>
        <taxon>eudicotyledons</taxon>
        <taxon>Gunneridae</taxon>
        <taxon>Pentapetalae</taxon>
        <taxon>rosids</taxon>
        <taxon>fabids</taxon>
        <taxon>Malpighiales</taxon>
        <taxon>Rhizophoraceae</taxon>
        <taxon>Rhizophora</taxon>
    </lineage>
</organism>
<dbReference type="EMBL" id="GGEC01028457">
    <property type="protein sequence ID" value="MBX08941.1"/>
    <property type="molecule type" value="Transcribed_RNA"/>
</dbReference>
<reference evidence="1" key="1">
    <citation type="submission" date="2018-02" db="EMBL/GenBank/DDBJ databases">
        <title>Rhizophora mucronata_Transcriptome.</title>
        <authorList>
            <person name="Meera S.P."/>
            <person name="Sreeshan A."/>
            <person name="Augustine A."/>
        </authorList>
    </citation>
    <scope>NUCLEOTIDE SEQUENCE</scope>
    <source>
        <tissue evidence="1">Leaf</tissue>
    </source>
</reference>
<dbReference type="AlphaFoldDB" id="A0A2P2KT83"/>